<sequence length="285" mass="32792">MIEKNEENADNDSNLVRIRLIADKRTFLEKQFLQVQEEIKICFAKLAQTLYAREKQLLRQSEAIYRQQISLALSSHETLPPSIAILSERSVLEEQIKQFGRIELTGSNTTAITNLEPYKIEEYQDINKDHVCFDKSIKNTETSPTNTKAEFPCIAEDRNVDNISIGLKSSSVINLTGNSTHMSSVQEKSFEENIDQSFKVDTELQKSTFNIQADNVNEQENAKNYKNSGKNLIEEQHNSHRHTVQVQQWLDQILLETEIEPTIHEVEKLPEISEAYVCTKFQLET</sequence>
<proteinExistence type="predicted"/>
<dbReference type="Proteomes" id="UP001642520">
    <property type="component" value="Unassembled WGS sequence"/>
</dbReference>
<keyword evidence="2" id="KW-1185">Reference proteome</keyword>
<gene>
    <name evidence="1" type="ORF">XYLVIOL_LOCUS7557</name>
</gene>
<organism evidence="1 2">
    <name type="scientific">Xylocopa violacea</name>
    <name type="common">Violet carpenter bee</name>
    <name type="synonym">Apis violacea</name>
    <dbReference type="NCBI Taxonomy" id="135666"/>
    <lineage>
        <taxon>Eukaryota</taxon>
        <taxon>Metazoa</taxon>
        <taxon>Ecdysozoa</taxon>
        <taxon>Arthropoda</taxon>
        <taxon>Hexapoda</taxon>
        <taxon>Insecta</taxon>
        <taxon>Pterygota</taxon>
        <taxon>Neoptera</taxon>
        <taxon>Endopterygota</taxon>
        <taxon>Hymenoptera</taxon>
        <taxon>Apocrita</taxon>
        <taxon>Aculeata</taxon>
        <taxon>Apoidea</taxon>
        <taxon>Anthophila</taxon>
        <taxon>Apidae</taxon>
        <taxon>Xylocopa</taxon>
        <taxon>Xylocopa</taxon>
    </lineage>
</organism>
<comment type="caution">
    <text evidence="1">The sequence shown here is derived from an EMBL/GenBank/DDBJ whole genome shotgun (WGS) entry which is preliminary data.</text>
</comment>
<evidence type="ECO:0000313" key="2">
    <source>
        <dbReference type="Proteomes" id="UP001642520"/>
    </source>
</evidence>
<name>A0ABP1NYG8_XYLVO</name>
<protein>
    <submittedName>
        <fullName evidence="1">Uncharacterized protein</fullName>
    </submittedName>
</protein>
<reference evidence="1 2" key="1">
    <citation type="submission" date="2024-08" db="EMBL/GenBank/DDBJ databases">
        <authorList>
            <person name="Will J Nash"/>
            <person name="Angela Man"/>
            <person name="Seanna McTaggart"/>
            <person name="Kendall Baker"/>
            <person name="Tom Barker"/>
            <person name="Leah Catchpole"/>
            <person name="Alex Durrant"/>
            <person name="Karim Gharbi"/>
            <person name="Naomi Irish"/>
            <person name="Gemy Kaithakottil"/>
            <person name="Debby Ku"/>
            <person name="Aaliyah Providence"/>
            <person name="Felix Shaw"/>
            <person name="David Swarbreck"/>
            <person name="Chris Watkins"/>
            <person name="Ann M. McCartney"/>
            <person name="Giulio Formenti"/>
            <person name="Alice Mouton"/>
            <person name="Noel Vella"/>
            <person name="Bjorn M von Reumont"/>
            <person name="Adriana Vella"/>
            <person name="Wilfried Haerty"/>
        </authorList>
    </citation>
    <scope>NUCLEOTIDE SEQUENCE [LARGE SCALE GENOMIC DNA]</scope>
</reference>
<dbReference type="EMBL" id="CAXAJV020001294">
    <property type="protein sequence ID" value="CAL7946044.1"/>
    <property type="molecule type" value="Genomic_DNA"/>
</dbReference>
<evidence type="ECO:0000313" key="1">
    <source>
        <dbReference type="EMBL" id="CAL7946044.1"/>
    </source>
</evidence>
<accession>A0ABP1NYG8</accession>